<protein>
    <submittedName>
        <fullName evidence="1">Uncharacterized protein</fullName>
    </submittedName>
</protein>
<proteinExistence type="predicted"/>
<dbReference type="EMBL" id="HACG01045670">
    <property type="protein sequence ID" value="CEK92535.1"/>
    <property type="molecule type" value="Transcribed_RNA"/>
</dbReference>
<sequence>TGRNREEIANKLQEELDRIMDWCDVSGAMINHTKAVLSRFSLDNHIVKSETSNLKIDGHIII</sequence>
<reference evidence="1" key="1">
    <citation type="submission" date="2014-12" db="EMBL/GenBank/DDBJ databases">
        <title>Insight into the proteome of Arion vulgaris.</title>
        <authorList>
            <person name="Aradska J."/>
            <person name="Bulat T."/>
            <person name="Smidak R."/>
            <person name="Sarate P."/>
            <person name="Gangsoo J."/>
            <person name="Sialana F."/>
            <person name="Bilban M."/>
            <person name="Lubec G."/>
        </authorList>
    </citation>
    <scope>NUCLEOTIDE SEQUENCE</scope>
    <source>
        <tissue evidence="1">Skin</tissue>
    </source>
</reference>
<dbReference type="AlphaFoldDB" id="A0A0B7BK86"/>
<accession>A0A0B7BK86</accession>
<evidence type="ECO:0000313" key="1">
    <source>
        <dbReference type="EMBL" id="CEK92535.1"/>
    </source>
</evidence>
<feature type="non-terminal residue" evidence="1">
    <location>
        <position position="1"/>
    </location>
</feature>
<gene>
    <name evidence="1" type="primary">ORF188847</name>
</gene>
<name>A0A0B7BK86_9EUPU</name>
<organism evidence="1">
    <name type="scientific">Arion vulgaris</name>
    <dbReference type="NCBI Taxonomy" id="1028688"/>
    <lineage>
        <taxon>Eukaryota</taxon>
        <taxon>Metazoa</taxon>
        <taxon>Spiralia</taxon>
        <taxon>Lophotrochozoa</taxon>
        <taxon>Mollusca</taxon>
        <taxon>Gastropoda</taxon>
        <taxon>Heterobranchia</taxon>
        <taxon>Euthyneura</taxon>
        <taxon>Panpulmonata</taxon>
        <taxon>Eupulmonata</taxon>
        <taxon>Stylommatophora</taxon>
        <taxon>Helicina</taxon>
        <taxon>Arionoidea</taxon>
        <taxon>Arionidae</taxon>
        <taxon>Arion</taxon>
    </lineage>
</organism>